<evidence type="ECO:0000256" key="3">
    <source>
        <dbReference type="ARBA" id="ARBA00022989"/>
    </source>
</evidence>
<keyword evidence="2 5" id="KW-0812">Transmembrane</keyword>
<dbReference type="Pfam" id="PF03619">
    <property type="entry name" value="Solute_trans_a"/>
    <property type="match status" value="1"/>
</dbReference>
<evidence type="ECO:0000313" key="6">
    <source>
        <dbReference type="EMBL" id="KAH7130203.1"/>
    </source>
</evidence>
<keyword evidence="4 5" id="KW-0472">Membrane</keyword>
<accession>A0A9P9IPH7</accession>
<comment type="caution">
    <text evidence="6">The sequence shown here is derived from an EMBL/GenBank/DDBJ whole genome shotgun (WGS) entry which is preliminary data.</text>
</comment>
<dbReference type="EMBL" id="JAGMWT010000004">
    <property type="protein sequence ID" value="KAH7130203.1"/>
    <property type="molecule type" value="Genomic_DNA"/>
</dbReference>
<dbReference type="InterPro" id="IPR005178">
    <property type="entry name" value="Ostalpha/TMEM184C"/>
</dbReference>
<dbReference type="AlphaFoldDB" id="A0A9P9IPH7"/>
<evidence type="ECO:0000256" key="4">
    <source>
        <dbReference type="ARBA" id="ARBA00023136"/>
    </source>
</evidence>
<comment type="subcellular location">
    <subcellularLocation>
        <location evidence="1">Membrane</location>
        <topology evidence="1">Multi-pass membrane protein</topology>
    </subcellularLocation>
</comment>
<proteinExistence type="predicted"/>
<keyword evidence="3 5" id="KW-1133">Transmembrane helix</keyword>
<evidence type="ECO:0000313" key="7">
    <source>
        <dbReference type="Proteomes" id="UP000700596"/>
    </source>
</evidence>
<dbReference type="GO" id="GO:0016020">
    <property type="term" value="C:membrane"/>
    <property type="evidence" value="ECO:0007669"/>
    <property type="project" value="UniProtKB-SubCell"/>
</dbReference>
<evidence type="ECO:0000256" key="2">
    <source>
        <dbReference type="ARBA" id="ARBA00022692"/>
    </source>
</evidence>
<evidence type="ECO:0000256" key="1">
    <source>
        <dbReference type="ARBA" id="ARBA00004141"/>
    </source>
</evidence>
<evidence type="ECO:0000256" key="5">
    <source>
        <dbReference type="SAM" id="Phobius"/>
    </source>
</evidence>
<feature type="transmembrane region" description="Helical" evidence="5">
    <location>
        <begin position="15"/>
        <end position="39"/>
    </location>
</feature>
<sequence length="219" mass="24879">GLAIVLFIGSMTYRIFASILSGSCALASFIIVSALVLQYPRHYSNPIQQRQIIWILFLIPWVALFSFLIVWKRDAGECLIGSLDFGCATALSSFLLLLCDYIFGHPDGVDELFSDWALKNRQSVTHSPKWLKHVRYTMLQFIHTCMIVWLTTVISVAVGTYCAQSQSPRFAHIRIAIPKVLITTIYLIAVLQCYGRMKHRLQPHVMLLKFIALTRTLSI</sequence>
<feature type="non-terminal residue" evidence="6">
    <location>
        <position position="1"/>
    </location>
</feature>
<name>A0A9P9IPH7_9PLEO</name>
<protein>
    <submittedName>
        <fullName evidence="6">Organic solute transporter subunit alpha/Transmembrane protein</fullName>
    </submittedName>
</protein>
<dbReference type="PANTHER" id="PTHR23423">
    <property type="entry name" value="ORGANIC SOLUTE TRANSPORTER-RELATED"/>
    <property type="match status" value="1"/>
</dbReference>
<feature type="transmembrane region" description="Helical" evidence="5">
    <location>
        <begin position="141"/>
        <end position="163"/>
    </location>
</feature>
<keyword evidence="7" id="KW-1185">Reference proteome</keyword>
<feature type="non-terminal residue" evidence="6">
    <location>
        <position position="219"/>
    </location>
</feature>
<dbReference type="SMART" id="SM01417">
    <property type="entry name" value="Solute_trans_a"/>
    <property type="match status" value="1"/>
</dbReference>
<feature type="transmembrane region" description="Helical" evidence="5">
    <location>
        <begin position="51"/>
        <end position="71"/>
    </location>
</feature>
<organism evidence="6 7">
    <name type="scientific">Dendryphion nanum</name>
    <dbReference type="NCBI Taxonomy" id="256645"/>
    <lineage>
        <taxon>Eukaryota</taxon>
        <taxon>Fungi</taxon>
        <taxon>Dikarya</taxon>
        <taxon>Ascomycota</taxon>
        <taxon>Pezizomycotina</taxon>
        <taxon>Dothideomycetes</taxon>
        <taxon>Pleosporomycetidae</taxon>
        <taxon>Pleosporales</taxon>
        <taxon>Torulaceae</taxon>
        <taxon>Dendryphion</taxon>
    </lineage>
</organism>
<dbReference type="Proteomes" id="UP000700596">
    <property type="component" value="Unassembled WGS sequence"/>
</dbReference>
<feature type="transmembrane region" description="Helical" evidence="5">
    <location>
        <begin position="175"/>
        <end position="197"/>
    </location>
</feature>
<gene>
    <name evidence="6" type="ORF">B0J11DRAFT_404525</name>
</gene>
<dbReference type="OrthoDB" id="5348404at2759"/>
<reference evidence="6" key="1">
    <citation type="journal article" date="2021" name="Nat. Commun.">
        <title>Genetic determinants of endophytism in the Arabidopsis root mycobiome.</title>
        <authorList>
            <person name="Mesny F."/>
            <person name="Miyauchi S."/>
            <person name="Thiergart T."/>
            <person name="Pickel B."/>
            <person name="Atanasova L."/>
            <person name="Karlsson M."/>
            <person name="Huettel B."/>
            <person name="Barry K.W."/>
            <person name="Haridas S."/>
            <person name="Chen C."/>
            <person name="Bauer D."/>
            <person name="Andreopoulos W."/>
            <person name="Pangilinan J."/>
            <person name="LaButti K."/>
            <person name="Riley R."/>
            <person name="Lipzen A."/>
            <person name="Clum A."/>
            <person name="Drula E."/>
            <person name="Henrissat B."/>
            <person name="Kohler A."/>
            <person name="Grigoriev I.V."/>
            <person name="Martin F.M."/>
            <person name="Hacquard S."/>
        </authorList>
    </citation>
    <scope>NUCLEOTIDE SEQUENCE</scope>
    <source>
        <strain evidence="6">MPI-CAGE-CH-0243</strain>
    </source>
</reference>
<feature type="transmembrane region" description="Helical" evidence="5">
    <location>
        <begin position="83"/>
        <end position="103"/>
    </location>
</feature>